<name>A0A9E7CTP4_9FLAO</name>
<proteinExistence type="predicted"/>
<dbReference type="AlphaFoldDB" id="A0A9E7CTP4"/>
<keyword evidence="1" id="KW-0472">Membrane</keyword>
<dbReference type="KEGG" id="fbm:MQE35_03790"/>
<feature type="transmembrane region" description="Helical" evidence="1">
    <location>
        <begin position="198"/>
        <end position="224"/>
    </location>
</feature>
<dbReference type="RefSeq" id="WP_255844621.1">
    <property type="nucleotide sequence ID" value="NZ_CP094358.1"/>
</dbReference>
<protein>
    <submittedName>
        <fullName evidence="2">Uncharacterized protein</fullName>
    </submittedName>
</protein>
<dbReference type="EMBL" id="CP094358">
    <property type="protein sequence ID" value="UOB18416.1"/>
    <property type="molecule type" value="Genomic_DNA"/>
</dbReference>
<accession>A0A9E7CTP4</accession>
<keyword evidence="1" id="KW-1133">Transmembrane helix</keyword>
<evidence type="ECO:0000313" key="2">
    <source>
        <dbReference type="EMBL" id="UOB18416.1"/>
    </source>
</evidence>
<keyword evidence="3" id="KW-1185">Reference proteome</keyword>
<evidence type="ECO:0000313" key="3">
    <source>
        <dbReference type="Proteomes" id="UP000831290"/>
    </source>
</evidence>
<feature type="transmembrane region" description="Helical" evidence="1">
    <location>
        <begin position="170"/>
        <end position="192"/>
    </location>
</feature>
<reference evidence="2" key="1">
    <citation type="submission" date="2022-03" db="EMBL/GenBank/DDBJ databases">
        <title>Description of Abyssus ytuae gen. nov., sp. nov., a novel member of the family Flavobacteriaceae isolated from the sediment of Mariana Trench.</title>
        <authorList>
            <person name="Zhang J."/>
            <person name="Xu X."/>
        </authorList>
    </citation>
    <scope>NUCLEOTIDE SEQUENCE</scope>
    <source>
        <strain evidence="2">MT3330</strain>
    </source>
</reference>
<sequence length="421" mass="47850">MPKKSMWQDQLQLKPTNTYRQLFWEIYRQEKSLQNKNKIAVQIRKEELLKEDAADLVNAYDIRQRIQKRIYALEKKCNDGKLGLIYRLYCTPREKDRQDIQEKINNPLTILTPGEQHTLFALKAKLNQTDAQLVDEEIEKIRHQPRKTSREYLEEANKIRKARFNKWGATSYRGIGAALGAALGGIAGTILFPGLGTAAGVTIGASCGAILGTFMFGLVVNSLIVNQLIPLHKAYKQAGKIKKLRARRKETEKSQAPYPLQDIEEKKALPCPLPAPSSYPELYRAQPGKKRPGTPVIDHSMHTQKTGYVNKKASTPESYNPGASPTKGQYKKLRKEEMDLIVQLFLLKFLEALAISLKNSDIKKVRESGNNRLPENKGWAAENFRKVNAENKRKVTTNHRVTTVLHSPQTGKQHQCRCHNF</sequence>
<dbReference type="Proteomes" id="UP000831290">
    <property type="component" value="Chromosome"/>
</dbReference>
<organism evidence="2 3">
    <name type="scientific">Abyssalbus ytuae</name>
    <dbReference type="NCBI Taxonomy" id="2926907"/>
    <lineage>
        <taxon>Bacteria</taxon>
        <taxon>Pseudomonadati</taxon>
        <taxon>Bacteroidota</taxon>
        <taxon>Flavobacteriia</taxon>
        <taxon>Flavobacteriales</taxon>
        <taxon>Flavobacteriaceae</taxon>
        <taxon>Abyssalbus</taxon>
    </lineage>
</organism>
<gene>
    <name evidence="2" type="ORF">MQE35_03790</name>
</gene>
<evidence type="ECO:0000256" key="1">
    <source>
        <dbReference type="SAM" id="Phobius"/>
    </source>
</evidence>
<keyword evidence="1" id="KW-0812">Transmembrane</keyword>